<evidence type="ECO:0000259" key="4">
    <source>
        <dbReference type="PROSITE" id="PS50932"/>
    </source>
</evidence>
<dbReference type="Gene3D" id="1.10.260.40">
    <property type="entry name" value="lambda repressor-like DNA-binding domains"/>
    <property type="match status" value="1"/>
</dbReference>
<evidence type="ECO:0000313" key="5">
    <source>
        <dbReference type="EMBL" id="MBO0447976.1"/>
    </source>
</evidence>
<organism evidence="5 6">
    <name type="scientific">Candidatus Enterococcus myersii</name>
    <dbReference type="NCBI Taxonomy" id="2815322"/>
    <lineage>
        <taxon>Bacteria</taxon>
        <taxon>Bacillati</taxon>
        <taxon>Bacillota</taxon>
        <taxon>Bacilli</taxon>
        <taxon>Lactobacillales</taxon>
        <taxon>Enterococcaceae</taxon>
        <taxon>Enterococcus</taxon>
    </lineage>
</organism>
<comment type="caution">
    <text evidence="5">The sequence shown here is derived from an EMBL/GenBank/DDBJ whole genome shotgun (WGS) entry which is preliminary data.</text>
</comment>
<sequence length="336" mass="37636">MVTIREIAKQSGFSSATISRLFKGDESLAITPKTKEKIITTALTMGYDRSKIKTTLYKIAVLFWLSESEVQEDVFFRNLKDGLKKYGKIAGMELVFISREKGIESIPEDVSGFIAIGPITKEELTVLYEKGIKGVVRGINPTPKLFDTVDSNTREMTREAIDLFLAEGFTKIGFIGGKFFNPSTKKEELDNRERAFREHLANKGLLNEKYIFTKGKFTMETGIELAKEMVDSLKDDLPEACFIASDTIAVGALQGFNDKGVFLPNQMALISVNDYEMAKFVTPPLSTFHIDIEEMAKSTIDLLSDQLVYPRDITKTILLSANLVVRKSFIPFTNSN</sequence>
<keyword evidence="2 5" id="KW-0238">DNA-binding</keyword>
<dbReference type="GO" id="GO:0003677">
    <property type="term" value="F:DNA binding"/>
    <property type="evidence" value="ECO:0007669"/>
    <property type="project" value="UniProtKB-KW"/>
</dbReference>
<accession>A0ABS3H3H0</accession>
<gene>
    <name evidence="5" type="ORF">JZO76_00335</name>
</gene>
<feature type="domain" description="HTH lacI-type" evidence="4">
    <location>
        <begin position="2"/>
        <end position="58"/>
    </location>
</feature>
<evidence type="ECO:0000256" key="2">
    <source>
        <dbReference type="ARBA" id="ARBA00023125"/>
    </source>
</evidence>
<dbReference type="PANTHER" id="PTHR30146:SF149">
    <property type="entry name" value="HTH-TYPE TRANSCRIPTIONAL REGULATOR EBGR"/>
    <property type="match status" value="1"/>
</dbReference>
<dbReference type="CDD" id="cd01544">
    <property type="entry name" value="PBP1_GalR"/>
    <property type="match status" value="1"/>
</dbReference>
<keyword evidence="3" id="KW-0804">Transcription</keyword>
<protein>
    <submittedName>
        <fullName evidence="5">LacI family DNA-binding transcriptional regulator</fullName>
    </submittedName>
</protein>
<dbReference type="Proteomes" id="UP000664256">
    <property type="component" value="Unassembled WGS sequence"/>
</dbReference>
<reference evidence="5 6" key="1">
    <citation type="submission" date="2021-03" db="EMBL/GenBank/DDBJ databases">
        <title>Enterococcal diversity collection.</title>
        <authorList>
            <person name="Gilmore M.S."/>
            <person name="Schwartzman J."/>
            <person name="Van Tyne D."/>
            <person name="Martin M."/>
            <person name="Earl A.M."/>
            <person name="Manson A.L."/>
            <person name="Straub T."/>
            <person name="Salamzade R."/>
            <person name="Saavedra J."/>
            <person name="Lebreton F."/>
            <person name="Prichula J."/>
            <person name="Schaufler K."/>
            <person name="Gaca A."/>
            <person name="Sgardioli B."/>
            <person name="Wagenaar J."/>
            <person name="Strong T."/>
        </authorList>
    </citation>
    <scope>NUCLEOTIDE SEQUENCE [LARGE SCALE GENOMIC DNA]</scope>
    <source>
        <strain evidence="5 6">MJM12</strain>
    </source>
</reference>
<keyword evidence="1" id="KW-0805">Transcription regulation</keyword>
<keyword evidence="6" id="KW-1185">Reference proteome</keyword>
<dbReference type="PROSITE" id="PS50932">
    <property type="entry name" value="HTH_LACI_2"/>
    <property type="match status" value="1"/>
</dbReference>
<evidence type="ECO:0000313" key="6">
    <source>
        <dbReference type="Proteomes" id="UP000664256"/>
    </source>
</evidence>
<proteinExistence type="predicted"/>
<dbReference type="SUPFAM" id="SSF53822">
    <property type="entry name" value="Periplasmic binding protein-like I"/>
    <property type="match status" value="1"/>
</dbReference>
<dbReference type="InterPro" id="IPR010982">
    <property type="entry name" value="Lambda_DNA-bd_dom_sf"/>
</dbReference>
<name>A0ABS3H3H0_9ENTE</name>
<dbReference type="EMBL" id="JAFLVT010000001">
    <property type="protein sequence ID" value="MBO0447976.1"/>
    <property type="molecule type" value="Genomic_DNA"/>
</dbReference>
<dbReference type="InterPro" id="IPR000843">
    <property type="entry name" value="HTH_LacI"/>
</dbReference>
<dbReference type="Pfam" id="PF13377">
    <property type="entry name" value="Peripla_BP_3"/>
    <property type="match status" value="1"/>
</dbReference>
<dbReference type="PANTHER" id="PTHR30146">
    <property type="entry name" value="LACI-RELATED TRANSCRIPTIONAL REPRESSOR"/>
    <property type="match status" value="1"/>
</dbReference>
<dbReference type="SMART" id="SM00354">
    <property type="entry name" value="HTH_LACI"/>
    <property type="match status" value="1"/>
</dbReference>
<evidence type="ECO:0000256" key="1">
    <source>
        <dbReference type="ARBA" id="ARBA00023015"/>
    </source>
</evidence>
<dbReference type="RefSeq" id="WP_206902187.1">
    <property type="nucleotide sequence ID" value="NZ_JAFLVT010000001.1"/>
</dbReference>
<dbReference type="InterPro" id="IPR028082">
    <property type="entry name" value="Peripla_BP_I"/>
</dbReference>
<dbReference type="SUPFAM" id="SSF47413">
    <property type="entry name" value="lambda repressor-like DNA-binding domains"/>
    <property type="match status" value="1"/>
</dbReference>
<dbReference type="InterPro" id="IPR046335">
    <property type="entry name" value="LacI/GalR-like_sensor"/>
</dbReference>
<evidence type="ECO:0000256" key="3">
    <source>
        <dbReference type="ARBA" id="ARBA00023163"/>
    </source>
</evidence>
<dbReference type="Gene3D" id="3.40.50.2300">
    <property type="match status" value="2"/>
</dbReference>